<accession>A0ABT0PAR0</accession>
<keyword evidence="7" id="KW-0448">Lipopolysaccharide biosynthesis</keyword>
<dbReference type="InterPro" id="IPR002201">
    <property type="entry name" value="Glyco_trans_9"/>
</dbReference>
<name>A0ABT0PAR0_9GAMM</name>
<comment type="catalytic activity">
    <reaction evidence="13">
        <text>an alpha-Kdo-(2-&gt;4)-alpha-Kdo-(2-&gt;6)-lipid A + ADP-L-glycero-beta-D-manno-heptose = an L-alpha-D-Hep-(1-&gt;5)-[alpha-Kdo-(2-&gt;4)]-alpha-Kdo-(2-&gt;6)-lipid A + ADP + H(+)</text>
        <dbReference type="Rhea" id="RHEA:74067"/>
        <dbReference type="ChEBI" id="CHEBI:15378"/>
        <dbReference type="ChEBI" id="CHEBI:61506"/>
        <dbReference type="ChEBI" id="CHEBI:176431"/>
        <dbReference type="ChEBI" id="CHEBI:193068"/>
        <dbReference type="ChEBI" id="CHEBI:456216"/>
        <dbReference type="EC" id="2.4.99.23"/>
    </reaction>
</comment>
<comment type="subcellular location">
    <subcellularLocation>
        <location evidence="1">Cell inner membrane</location>
        <topology evidence="1">Peripheral membrane protein</topology>
        <orientation evidence="1">Cytoplasmic side</orientation>
    </subcellularLocation>
</comment>
<dbReference type="InterPro" id="IPR051199">
    <property type="entry name" value="LPS_LOS_Heptosyltrfase"/>
</dbReference>
<dbReference type="CDD" id="cd03789">
    <property type="entry name" value="GT9_LPS_heptosyltransferase"/>
    <property type="match status" value="1"/>
</dbReference>
<keyword evidence="6" id="KW-0808">Transferase</keyword>
<protein>
    <recommendedName>
        <fullName evidence="11">Lipopolysaccharide heptosyltransferase 1</fullName>
        <ecNumber evidence="10">2.4.99.23</ecNumber>
    </recommendedName>
    <alternativeName>
        <fullName evidence="12">ADP-heptose:lipopolysaccharide heptosyltransferase I</fullName>
    </alternativeName>
</protein>
<keyword evidence="3" id="KW-1003">Cell membrane</keyword>
<comment type="similarity">
    <text evidence="9">Belongs to the glycosyltransferase 9 family.</text>
</comment>
<evidence type="ECO:0000256" key="9">
    <source>
        <dbReference type="ARBA" id="ARBA00043995"/>
    </source>
</evidence>
<evidence type="ECO:0000256" key="11">
    <source>
        <dbReference type="ARBA" id="ARBA00044190"/>
    </source>
</evidence>
<evidence type="ECO:0000313" key="15">
    <source>
        <dbReference type="Proteomes" id="UP001203338"/>
    </source>
</evidence>
<keyword evidence="4" id="KW-0997">Cell inner membrane</keyword>
<comment type="pathway">
    <text evidence="2">Bacterial outer membrane biogenesis; LPS core biosynthesis.</text>
</comment>
<dbReference type="Proteomes" id="UP001203338">
    <property type="component" value="Unassembled WGS sequence"/>
</dbReference>
<evidence type="ECO:0000256" key="6">
    <source>
        <dbReference type="ARBA" id="ARBA00022679"/>
    </source>
</evidence>
<reference evidence="14 15" key="1">
    <citation type="submission" date="2022-05" db="EMBL/GenBank/DDBJ databases">
        <authorList>
            <person name="Park J.-S."/>
        </authorList>
    </citation>
    <scope>NUCLEOTIDE SEQUENCE [LARGE SCALE GENOMIC DNA]</scope>
    <source>
        <strain evidence="14 15">2012CJ34-2</strain>
    </source>
</reference>
<keyword evidence="5" id="KW-0328">Glycosyltransferase</keyword>
<evidence type="ECO:0000256" key="1">
    <source>
        <dbReference type="ARBA" id="ARBA00004515"/>
    </source>
</evidence>
<evidence type="ECO:0000256" key="2">
    <source>
        <dbReference type="ARBA" id="ARBA00004713"/>
    </source>
</evidence>
<proteinExistence type="inferred from homology"/>
<dbReference type="SUPFAM" id="SSF53756">
    <property type="entry name" value="UDP-Glycosyltransferase/glycogen phosphorylase"/>
    <property type="match status" value="1"/>
</dbReference>
<evidence type="ECO:0000256" key="13">
    <source>
        <dbReference type="ARBA" id="ARBA00049201"/>
    </source>
</evidence>
<keyword evidence="15" id="KW-1185">Reference proteome</keyword>
<organism evidence="14 15">
    <name type="scientific">Parendozoicomonas callyspongiae</name>
    <dbReference type="NCBI Taxonomy" id="2942213"/>
    <lineage>
        <taxon>Bacteria</taxon>
        <taxon>Pseudomonadati</taxon>
        <taxon>Pseudomonadota</taxon>
        <taxon>Gammaproteobacteria</taxon>
        <taxon>Oceanospirillales</taxon>
        <taxon>Endozoicomonadaceae</taxon>
        <taxon>Parendozoicomonas</taxon>
    </lineage>
</organism>
<dbReference type="InterPro" id="IPR011908">
    <property type="entry name" value="LipoPS_heptosylTferase-I"/>
</dbReference>
<sequence length="343" mass="37847">MSSKPMHVLPKRVLIVKTSSLGDVIHTLPAITDATKAIPSIKFDWVVEESFSEIPSWHPAVDKIIPVAIRRWRKNIVQTWRSGEWANFRKDLKARKYDLVIDAQGLLKSALLTRGLDASVYGLDKDSAREPLAAKFYTNPVAVAKGQHAVERVRQLFAKALGYPCPEEKGHFQLAAEKFSDSEGLRPKEPYLVFVHGTTWVDKHWPDTYWCQLAKKATEAGYIVCLPWGNDKEHERAKLIANGNPNVQVLPKMPLKGVASIIAGAEKVVAVDTGLGHLTAALEIPAVSLYGPTSPVLVGAYGEQQKHLTLDDCDKTGSIPDVHPAIFAPMTPELVWEQLEAGV</sequence>
<dbReference type="RefSeq" id="WP_249697196.1">
    <property type="nucleotide sequence ID" value="NZ_JAMFLX010000001.1"/>
</dbReference>
<evidence type="ECO:0000256" key="5">
    <source>
        <dbReference type="ARBA" id="ARBA00022676"/>
    </source>
</evidence>
<gene>
    <name evidence="14" type="primary">waaC</name>
    <name evidence="14" type="ORF">M3P05_00145</name>
</gene>
<evidence type="ECO:0000256" key="3">
    <source>
        <dbReference type="ARBA" id="ARBA00022475"/>
    </source>
</evidence>
<evidence type="ECO:0000256" key="4">
    <source>
        <dbReference type="ARBA" id="ARBA00022519"/>
    </source>
</evidence>
<evidence type="ECO:0000256" key="7">
    <source>
        <dbReference type="ARBA" id="ARBA00022985"/>
    </source>
</evidence>
<dbReference type="PANTHER" id="PTHR30160">
    <property type="entry name" value="TETRAACYLDISACCHARIDE 4'-KINASE-RELATED"/>
    <property type="match status" value="1"/>
</dbReference>
<dbReference type="Gene3D" id="3.40.50.2000">
    <property type="entry name" value="Glycogen Phosphorylase B"/>
    <property type="match status" value="2"/>
</dbReference>
<dbReference type="PANTHER" id="PTHR30160:SF19">
    <property type="entry name" value="LIPOPOLYSACCHARIDE HEPTOSYLTRANSFERASE 1"/>
    <property type="match status" value="1"/>
</dbReference>
<keyword evidence="8" id="KW-0472">Membrane</keyword>
<dbReference type="NCBIfam" id="TIGR02193">
    <property type="entry name" value="heptsyl_trn_I"/>
    <property type="match status" value="1"/>
</dbReference>
<evidence type="ECO:0000256" key="10">
    <source>
        <dbReference type="ARBA" id="ARBA00044041"/>
    </source>
</evidence>
<dbReference type="EC" id="2.4.99.23" evidence="10"/>
<dbReference type="EMBL" id="JAMFLX010000001">
    <property type="protein sequence ID" value="MCL6268358.1"/>
    <property type="molecule type" value="Genomic_DNA"/>
</dbReference>
<dbReference type="Pfam" id="PF01075">
    <property type="entry name" value="Glyco_transf_9"/>
    <property type="match status" value="1"/>
</dbReference>
<evidence type="ECO:0000256" key="12">
    <source>
        <dbReference type="ARBA" id="ARBA00044330"/>
    </source>
</evidence>
<evidence type="ECO:0000256" key="8">
    <source>
        <dbReference type="ARBA" id="ARBA00023136"/>
    </source>
</evidence>
<evidence type="ECO:0000313" key="14">
    <source>
        <dbReference type="EMBL" id="MCL6268358.1"/>
    </source>
</evidence>
<comment type="caution">
    <text evidence="14">The sequence shown here is derived from an EMBL/GenBank/DDBJ whole genome shotgun (WGS) entry which is preliminary data.</text>
</comment>